<keyword evidence="3" id="KW-1185">Reference proteome</keyword>
<dbReference type="AlphaFoldDB" id="A0A4D9EUE3"/>
<feature type="region of interest" description="Disordered" evidence="1">
    <location>
        <begin position="76"/>
        <end position="102"/>
    </location>
</feature>
<proteinExistence type="predicted"/>
<evidence type="ECO:0000313" key="3">
    <source>
        <dbReference type="Proteomes" id="UP000297703"/>
    </source>
</evidence>
<feature type="region of interest" description="Disordered" evidence="1">
    <location>
        <begin position="117"/>
        <end position="177"/>
    </location>
</feature>
<evidence type="ECO:0000256" key="1">
    <source>
        <dbReference type="SAM" id="MobiDB-lite"/>
    </source>
</evidence>
<comment type="caution">
    <text evidence="2">The sequence shown here is derived from an EMBL/GenBank/DDBJ whole genome shotgun (WGS) entry which is preliminary data.</text>
</comment>
<dbReference type="EMBL" id="QXTE01000039">
    <property type="protein sequence ID" value="TFK10838.1"/>
    <property type="molecule type" value="Genomic_DNA"/>
</dbReference>
<dbReference type="Proteomes" id="UP000297703">
    <property type="component" value="Unassembled WGS sequence"/>
</dbReference>
<reference evidence="2 3" key="2">
    <citation type="submission" date="2019-04" db="EMBL/GenBank/DDBJ databases">
        <title>The genome sequence of big-headed turtle.</title>
        <authorList>
            <person name="Gong S."/>
        </authorList>
    </citation>
    <scope>NUCLEOTIDE SEQUENCE [LARGE SCALE GENOMIC DNA]</scope>
    <source>
        <strain evidence="2">DO16091913</strain>
        <tissue evidence="2">Muscle</tissue>
    </source>
</reference>
<feature type="compositionally biased region" description="Low complexity" evidence="1">
    <location>
        <begin position="127"/>
        <end position="139"/>
    </location>
</feature>
<sequence>MAWKSRTGGQATYCGSGPASTHSGCINRPFLSRKPSAPCTWTLTAGARGCGLLLALQNQHSTGWTLLLLGHQQNSSLSAIPEPSSNTQGSPEGNRGFNEAQPGQQNLSYVGVLAHETEKGQQGAQTRGAGSVGSSVRSGPLCVGPSTHRVEPAPASESSQARDTPDSAGRSKGRAQGHSADLWHLMHLAVARNGSKIPCKAHLGPCHAWPRS</sequence>
<feature type="compositionally biased region" description="Polar residues" evidence="1">
    <location>
        <begin position="76"/>
        <end position="91"/>
    </location>
</feature>
<name>A0A4D9EUE3_9SAUR</name>
<reference evidence="2 3" key="1">
    <citation type="submission" date="2019-04" db="EMBL/GenBank/DDBJ databases">
        <title>Draft genome of the big-headed turtle Platysternon megacephalum.</title>
        <authorList>
            <person name="Gong S."/>
        </authorList>
    </citation>
    <scope>NUCLEOTIDE SEQUENCE [LARGE SCALE GENOMIC DNA]</scope>
    <source>
        <strain evidence="2">DO16091913</strain>
        <tissue evidence="2">Muscle</tissue>
    </source>
</reference>
<protein>
    <submittedName>
        <fullName evidence="2">Mitochondrial inner membrane protein</fullName>
    </submittedName>
</protein>
<evidence type="ECO:0000313" key="2">
    <source>
        <dbReference type="EMBL" id="TFK10838.1"/>
    </source>
</evidence>
<gene>
    <name evidence="2" type="ORF">DR999_PMT06252</name>
</gene>
<organism evidence="2 3">
    <name type="scientific">Platysternon megacephalum</name>
    <name type="common">big-headed turtle</name>
    <dbReference type="NCBI Taxonomy" id="55544"/>
    <lineage>
        <taxon>Eukaryota</taxon>
        <taxon>Metazoa</taxon>
        <taxon>Chordata</taxon>
        <taxon>Craniata</taxon>
        <taxon>Vertebrata</taxon>
        <taxon>Euteleostomi</taxon>
        <taxon>Archelosauria</taxon>
        <taxon>Testudinata</taxon>
        <taxon>Testudines</taxon>
        <taxon>Cryptodira</taxon>
        <taxon>Durocryptodira</taxon>
        <taxon>Testudinoidea</taxon>
        <taxon>Platysternidae</taxon>
        <taxon>Platysternon</taxon>
    </lineage>
</organism>
<accession>A0A4D9EUE3</accession>